<evidence type="ECO:0000256" key="3">
    <source>
        <dbReference type="ARBA" id="ARBA00034078"/>
    </source>
</evidence>
<dbReference type="Gene3D" id="3.40.50.80">
    <property type="entry name" value="Nucleotide-binding domain of ferredoxin-NADP reductase (FNR) module"/>
    <property type="match status" value="1"/>
</dbReference>
<dbReference type="InterPro" id="IPR017927">
    <property type="entry name" value="FAD-bd_FR_type"/>
</dbReference>
<keyword evidence="2" id="KW-0411">Iron-sulfur</keyword>
<dbReference type="Gene3D" id="3.10.20.30">
    <property type="match status" value="1"/>
</dbReference>
<dbReference type="PANTHER" id="PTHR47354:SF5">
    <property type="entry name" value="PROTEIN RFBI"/>
    <property type="match status" value="1"/>
</dbReference>
<dbReference type="PANTHER" id="PTHR47354">
    <property type="entry name" value="NADH OXIDOREDUCTASE HCR"/>
    <property type="match status" value="1"/>
</dbReference>
<evidence type="ECO:0000313" key="7">
    <source>
        <dbReference type="Proteomes" id="UP000543030"/>
    </source>
</evidence>
<dbReference type="PROSITE" id="PS00197">
    <property type="entry name" value="2FE2S_FER_1"/>
    <property type="match status" value="1"/>
</dbReference>
<keyword evidence="2" id="KW-0408">Iron</keyword>
<dbReference type="Gene3D" id="2.40.30.10">
    <property type="entry name" value="Translation factors"/>
    <property type="match status" value="1"/>
</dbReference>
<feature type="domain" description="2Fe-2S ferredoxin-type" evidence="4">
    <location>
        <begin position="3"/>
        <end position="94"/>
    </location>
</feature>
<evidence type="ECO:0000259" key="5">
    <source>
        <dbReference type="PROSITE" id="PS51384"/>
    </source>
</evidence>
<comment type="cofactor">
    <cofactor evidence="1">
        <name>FAD</name>
        <dbReference type="ChEBI" id="CHEBI:57692"/>
    </cofactor>
</comment>
<dbReference type="Pfam" id="PF00970">
    <property type="entry name" value="FAD_binding_6"/>
    <property type="match status" value="1"/>
</dbReference>
<dbReference type="SUPFAM" id="SSF52343">
    <property type="entry name" value="Ferredoxin reductase-like, C-terminal NADP-linked domain"/>
    <property type="match status" value="1"/>
</dbReference>
<organism evidence="6 7">
    <name type="scientific">Silvimonas terrae</name>
    <dbReference type="NCBI Taxonomy" id="300266"/>
    <lineage>
        <taxon>Bacteria</taxon>
        <taxon>Pseudomonadati</taxon>
        <taxon>Pseudomonadota</taxon>
        <taxon>Betaproteobacteria</taxon>
        <taxon>Neisseriales</taxon>
        <taxon>Chitinibacteraceae</taxon>
        <taxon>Silvimonas</taxon>
    </lineage>
</organism>
<dbReference type="SUPFAM" id="SSF54292">
    <property type="entry name" value="2Fe-2S ferredoxin-like"/>
    <property type="match status" value="1"/>
</dbReference>
<dbReference type="SUPFAM" id="SSF63380">
    <property type="entry name" value="Riboflavin synthase domain-like"/>
    <property type="match status" value="1"/>
</dbReference>
<dbReference type="InterPro" id="IPR008333">
    <property type="entry name" value="Cbr1-like_FAD-bd_dom"/>
</dbReference>
<dbReference type="InterPro" id="IPR036010">
    <property type="entry name" value="2Fe-2S_ferredoxin-like_sf"/>
</dbReference>
<gene>
    <name evidence="6" type="ORF">HNQ50_003539</name>
</gene>
<comment type="caution">
    <text evidence="6">The sequence shown here is derived from an EMBL/GenBank/DDBJ whole genome shotgun (WGS) entry which is preliminary data.</text>
</comment>
<dbReference type="Pfam" id="PF00111">
    <property type="entry name" value="Fer2"/>
    <property type="match status" value="1"/>
</dbReference>
<protein>
    <submittedName>
        <fullName evidence="6">CDP-4-dehydro-6-deoxyglucose reductase</fullName>
        <ecNumber evidence="6">1.17.1.1</ecNumber>
    </submittedName>
</protein>
<dbReference type="RefSeq" id="WP_184102449.1">
    <property type="nucleotide sequence ID" value="NZ_JACHHN010000008.1"/>
</dbReference>
<keyword evidence="7" id="KW-1185">Reference proteome</keyword>
<dbReference type="InterPro" id="IPR001709">
    <property type="entry name" value="Flavoprot_Pyr_Nucl_cyt_Rdtase"/>
</dbReference>
<evidence type="ECO:0000259" key="4">
    <source>
        <dbReference type="PROSITE" id="PS51085"/>
    </source>
</evidence>
<dbReference type="CDD" id="cd06189">
    <property type="entry name" value="flavin_oxioreductase"/>
    <property type="match status" value="1"/>
</dbReference>
<keyword evidence="2" id="KW-0479">Metal-binding</keyword>
<dbReference type="EMBL" id="JACHHN010000008">
    <property type="protein sequence ID" value="MBB5192785.1"/>
    <property type="molecule type" value="Genomic_DNA"/>
</dbReference>
<dbReference type="PROSITE" id="PS51384">
    <property type="entry name" value="FAD_FR"/>
    <property type="match status" value="1"/>
</dbReference>
<keyword evidence="6" id="KW-0560">Oxidoreductase</keyword>
<proteinExistence type="predicted"/>
<dbReference type="PRINTS" id="PR00410">
    <property type="entry name" value="PHEHYDRXLASE"/>
</dbReference>
<dbReference type="PRINTS" id="PR00371">
    <property type="entry name" value="FPNCR"/>
</dbReference>
<dbReference type="Pfam" id="PF00175">
    <property type="entry name" value="NAD_binding_1"/>
    <property type="match status" value="1"/>
</dbReference>
<dbReference type="GO" id="GO:0051537">
    <property type="term" value="F:2 iron, 2 sulfur cluster binding"/>
    <property type="evidence" value="ECO:0007669"/>
    <property type="project" value="UniProtKB-KW"/>
</dbReference>
<dbReference type="InterPro" id="IPR001433">
    <property type="entry name" value="OxRdtase_FAD/NAD-bd"/>
</dbReference>
<dbReference type="EC" id="1.17.1.1" evidence="6"/>
<dbReference type="AlphaFoldDB" id="A0A840RHH9"/>
<dbReference type="InterPro" id="IPR017938">
    <property type="entry name" value="Riboflavin_synthase-like_b-brl"/>
</dbReference>
<dbReference type="PROSITE" id="PS51085">
    <property type="entry name" value="2FE2S_FER_2"/>
    <property type="match status" value="1"/>
</dbReference>
<dbReference type="InterPro" id="IPR050415">
    <property type="entry name" value="MRET"/>
</dbReference>
<dbReference type="CDD" id="cd00207">
    <property type="entry name" value="fer2"/>
    <property type="match status" value="1"/>
</dbReference>
<dbReference type="InterPro" id="IPR001041">
    <property type="entry name" value="2Fe-2S_ferredoxin-type"/>
</dbReference>
<keyword evidence="2" id="KW-0001">2Fe-2S</keyword>
<accession>A0A840RHH9</accession>
<evidence type="ECO:0000313" key="6">
    <source>
        <dbReference type="EMBL" id="MBB5192785.1"/>
    </source>
</evidence>
<dbReference type="InterPro" id="IPR006058">
    <property type="entry name" value="2Fe2S_fd_BS"/>
</dbReference>
<dbReference type="InterPro" id="IPR012675">
    <property type="entry name" value="Beta-grasp_dom_sf"/>
</dbReference>
<comment type="cofactor">
    <cofactor evidence="3">
        <name>[2Fe-2S] cluster</name>
        <dbReference type="ChEBI" id="CHEBI:190135"/>
    </cofactor>
</comment>
<reference evidence="6 7" key="1">
    <citation type="submission" date="2020-08" db="EMBL/GenBank/DDBJ databases">
        <title>Genomic Encyclopedia of Type Strains, Phase IV (KMG-IV): sequencing the most valuable type-strain genomes for metagenomic binning, comparative biology and taxonomic classification.</title>
        <authorList>
            <person name="Goeker M."/>
        </authorList>
    </citation>
    <scope>NUCLEOTIDE SEQUENCE [LARGE SCALE GENOMIC DNA]</scope>
    <source>
        <strain evidence="6 7">DSM 18233</strain>
    </source>
</reference>
<dbReference type="Proteomes" id="UP000543030">
    <property type="component" value="Unassembled WGS sequence"/>
</dbReference>
<feature type="domain" description="FAD-binding FR-type" evidence="5">
    <location>
        <begin position="101"/>
        <end position="201"/>
    </location>
</feature>
<name>A0A840RHH9_9NEIS</name>
<evidence type="ECO:0000256" key="1">
    <source>
        <dbReference type="ARBA" id="ARBA00001974"/>
    </source>
</evidence>
<sequence>MSKQLTILPSGQQISMQEGQTILDAAIGAGFSMPYGCKNGACGACKGQVVNGQVSYPDGYAESALPHMERERGLALYCCAVPEGDITVECREVSATKDIQIKTLPCRVQKIEKVSHDVAVLSFKLPTTERMQFLAGQYIDLHTKGGKKRSFSIANAPHDDEYLQLHIRCMPGGEFANYVWNEMKEREIMRFTGPLGSFFLREDSNKPIIFVATGTGFAPIKGILEHAFNKGIDRQMVLYWGARSLRDLYMPELPEQWAKDHPNFKYIPVLSEPAPEDNWTGRTGFVHETVMDDFGTMAAWQVYACGAPVMVEAAYKNFVARGLPEDEFFSDAFFSSKDTTKPAV</sequence>
<dbReference type="InterPro" id="IPR039261">
    <property type="entry name" value="FNR_nucleotide-bd"/>
</dbReference>
<evidence type="ECO:0000256" key="2">
    <source>
        <dbReference type="ARBA" id="ARBA00022714"/>
    </source>
</evidence>
<dbReference type="GO" id="GO:0047099">
    <property type="term" value="F:CDP-4-dehydro-6-deoxyglucose reductase activity"/>
    <property type="evidence" value="ECO:0007669"/>
    <property type="project" value="UniProtKB-EC"/>
</dbReference>